<dbReference type="OrthoDB" id="7838347at2"/>
<keyword evidence="3" id="KW-1185">Reference proteome</keyword>
<dbReference type="InterPro" id="IPR045524">
    <property type="entry name" value="DUF6473"/>
</dbReference>
<dbReference type="Pfam" id="PF20078">
    <property type="entry name" value="DUF6473"/>
    <property type="match status" value="1"/>
</dbReference>
<sequence>MAYVYPSDVTLDYQTCRYGTSKLTFRGPKHDLVRPYYVTLGGTETYGKFVEEPFPNLLSAGSGMPVVNLGCMNAGPDVFLKDPEVLDITSGAALTIVQVVGAANLSNPFYAVHPRRNDRFLRANPSLQNMYRDVDFTEFHFTRHMLQTLFQVSPHRFVAVAAQLQAVWVERMIQLLRSIQGKTLLLWMSHHAPCSPRADANPYADPVLVHAGMVNQVRQHASAYMEVVTSDDANHEGVENMVFSGLERHAAEGVPGPLAHKEVADALSEGINQLLAA</sequence>
<evidence type="ECO:0000313" key="3">
    <source>
        <dbReference type="Proteomes" id="UP000298631"/>
    </source>
</evidence>
<dbReference type="KEGG" id="pseb:EOK75_15165"/>
<accession>A0A4P8EM81</accession>
<dbReference type="Proteomes" id="UP000298631">
    <property type="component" value="Plasmid unnamed1"/>
</dbReference>
<dbReference type="AlphaFoldDB" id="A0A4P8EM81"/>
<dbReference type="EMBL" id="CP039965">
    <property type="protein sequence ID" value="QCO58002.1"/>
    <property type="molecule type" value="Genomic_DNA"/>
</dbReference>
<geneLocation type="plasmid" evidence="2 3">
    <name>unnamed1</name>
</geneLocation>
<feature type="domain" description="DUF6473" evidence="1">
    <location>
        <begin position="1"/>
        <end position="274"/>
    </location>
</feature>
<protein>
    <recommendedName>
        <fullName evidence="1">DUF6473 domain-containing protein</fullName>
    </recommendedName>
</protein>
<reference evidence="2 3" key="1">
    <citation type="submission" date="2019-05" db="EMBL/GenBank/DDBJ databases">
        <title>Pseudorhodobacter turbinis sp. nov., isolated from the gut of the Korean turban shell.</title>
        <authorList>
            <person name="Jeong Y.-S."/>
            <person name="Kang W.-R."/>
            <person name="Bae J.-W."/>
        </authorList>
    </citation>
    <scope>NUCLEOTIDE SEQUENCE [LARGE SCALE GENOMIC DNA]</scope>
    <source>
        <strain evidence="2 3">S12M18</strain>
        <plasmid evidence="2 3">unnamed1</plasmid>
    </source>
</reference>
<evidence type="ECO:0000259" key="1">
    <source>
        <dbReference type="Pfam" id="PF20078"/>
    </source>
</evidence>
<organism evidence="2 3">
    <name type="scientific">Pseudorhodobacter turbinis</name>
    <dbReference type="NCBI Taxonomy" id="2500533"/>
    <lineage>
        <taxon>Bacteria</taxon>
        <taxon>Pseudomonadati</taxon>
        <taxon>Pseudomonadota</taxon>
        <taxon>Alphaproteobacteria</taxon>
        <taxon>Rhodobacterales</taxon>
        <taxon>Paracoccaceae</taxon>
        <taxon>Pseudorhodobacter</taxon>
    </lineage>
</organism>
<name>A0A4P8EM81_9RHOB</name>
<proteinExistence type="predicted"/>
<keyword evidence="2" id="KW-0614">Plasmid</keyword>
<evidence type="ECO:0000313" key="2">
    <source>
        <dbReference type="EMBL" id="QCO58002.1"/>
    </source>
</evidence>
<gene>
    <name evidence="2" type="ORF">EOK75_15165</name>
</gene>